<name>A0A845GF76_9BURK</name>
<evidence type="ECO:0000259" key="2">
    <source>
        <dbReference type="Pfam" id="PF00668"/>
    </source>
</evidence>
<dbReference type="GO" id="GO:0044550">
    <property type="term" value="P:secondary metabolite biosynthetic process"/>
    <property type="evidence" value="ECO:0007669"/>
    <property type="project" value="TreeGrafter"/>
</dbReference>
<comment type="caution">
    <text evidence="3">The sequence shown here is derived from an EMBL/GenBank/DDBJ whole genome shotgun (WGS) entry which is preliminary data.</text>
</comment>
<dbReference type="InterPro" id="IPR023213">
    <property type="entry name" value="CAT-like_dom_sf"/>
</dbReference>
<dbReference type="AlphaFoldDB" id="A0A845GF76"/>
<organism evidence="3 4">
    <name type="scientific">Duganella vulcania</name>
    <dbReference type="NCBI Taxonomy" id="2692166"/>
    <lineage>
        <taxon>Bacteria</taxon>
        <taxon>Pseudomonadati</taxon>
        <taxon>Pseudomonadota</taxon>
        <taxon>Betaproteobacteria</taxon>
        <taxon>Burkholderiales</taxon>
        <taxon>Oxalobacteraceae</taxon>
        <taxon>Telluria group</taxon>
        <taxon>Duganella</taxon>
    </lineage>
</organism>
<dbReference type="Pfam" id="PF00501">
    <property type="entry name" value="AMP-binding"/>
    <property type="match status" value="1"/>
</dbReference>
<evidence type="ECO:0000313" key="3">
    <source>
        <dbReference type="EMBL" id="MYM92072.1"/>
    </source>
</evidence>
<feature type="non-terminal residue" evidence="3">
    <location>
        <position position="362"/>
    </location>
</feature>
<sequence>PRPRERDFRGDAVIAAAPKALVDRLKALGRARGGASLYMVLLAAWSGFLHRLSGQDDIVVAGASSGREQAAVARAVGMFVNTIAFRTRPDAALPFAAHLDAVARVALAAYDHGDFPFEAAAALAGPPPPGRNAVFDTMLSYENATARAFRIADLNFTSREIAMQAAMFDLALDITEIDGALTLRFNFATQLFDRATIEHWAAAFSQMLAAIADNPDGPIGGIDLVTPGQAAVIAALNDTAADYPREATLVGLFDAAAAAHAARPAVVSGDTVLTYAELGAAADALAAAIAGRVAAGACVGMLLPRSEWCVVAELAILKAGCVFVPLDCGHPPAVLAHILNDSNCAAVIVDAGTAALLPGTVR</sequence>
<dbReference type="GO" id="GO:0005737">
    <property type="term" value="C:cytoplasm"/>
    <property type="evidence" value="ECO:0007669"/>
    <property type="project" value="TreeGrafter"/>
</dbReference>
<feature type="non-terminal residue" evidence="3">
    <location>
        <position position="1"/>
    </location>
</feature>
<dbReference type="PANTHER" id="PTHR45527:SF1">
    <property type="entry name" value="FATTY ACID SYNTHASE"/>
    <property type="match status" value="1"/>
</dbReference>
<dbReference type="EMBL" id="WWCW01000396">
    <property type="protein sequence ID" value="MYM92072.1"/>
    <property type="molecule type" value="Genomic_DNA"/>
</dbReference>
<dbReference type="GO" id="GO:0031177">
    <property type="term" value="F:phosphopantetheine binding"/>
    <property type="evidence" value="ECO:0007669"/>
    <property type="project" value="TreeGrafter"/>
</dbReference>
<protein>
    <submittedName>
        <fullName evidence="3">AMP-binding protein</fullName>
    </submittedName>
</protein>
<gene>
    <name evidence="3" type="ORF">GTP91_33480</name>
</gene>
<evidence type="ECO:0000313" key="4">
    <source>
        <dbReference type="Proteomes" id="UP000470302"/>
    </source>
</evidence>
<evidence type="ECO:0000259" key="1">
    <source>
        <dbReference type="Pfam" id="PF00501"/>
    </source>
</evidence>
<dbReference type="Pfam" id="PF00668">
    <property type="entry name" value="Condensation"/>
    <property type="match status" value="1"/>
</dbReference>
<dbReference type="Gene3D" id="3.30.559.30">
    <property type="entry name" value="Nonribosomal peptide synthetase, condensation domain"/>
    <property type="match status" value="1"/>
</dbReference>
<feature type="domain" description="AMP-dependent synthetase/ligase" evidence="1">
    <location>
        <begin position="253"/>
        <end position="351"/>
    </location>
</feature>
<dbReference type="RefSeq" id="WP_161100572.1">
    <property type="nucleotide sequence ID" value="NZ_WWCW01000396.1"/>
</dbReference>
<dbReference type="Gene3D" id="3.30.559.10">
    <property type="entry name" value="Chloramphenicol acetyltransferase-like domain"/>
    <property type="match status" value="1"/>
</dbReference>
<dbReference type="InterPro" id="IPR001242">
    <property type="entry name" value="Condensation_dom"/>
</dbReference>
<dbReference type="PANTHER" id="PTHR45527">
    <property type="entry name" value="NONRIBOSOMAL PEPTIDE SYNTHETASE"/>
    <property type="match status" value="1"/>
</dbReference>
<dbReference type="GO" id="GO:0043041">
    <property type="term" value="P:amino acid activation for nonribosomal peptide biosynthetic process"/>
    <property type="evidence" value="ECO:0007669"/>
    <property type="project" value="TreeGrafter"/>
</dbReference>
<dbReference type="InterPro" id="IPR042099">
    <property type="entry name" value="ANL_N_sf"/>
</dbReference>
<dbReference type="InterPro" id="IPR000873">
    <property type="entry name" value="AMP-dep_synth/lig_dom"/>
</dbReference>
<dbReference type="SUPFAM" id="SSF56801">
    <property type="entry name" value="Acetyl-CoA synthetase-like"/>
    <property type="match status" value="1"/>
</dbReference>
<proteinExistence type="predicted"/>
<reference evidence="3 4" key="1">
    <citation type="submission" date="2020-01" db="EMBL/GenBank/DDBJ databases">
        <title>Novel species isolated from a subtropical stream in China.</title>
        <authorList>
            <person name="Lu H."/>
        </authorList>
    </citation>
    <scope>NUCLEOTIDE SEQUENCE [LARGE SCALE GENOMIC DNA]</scope>
    <source>
        <strain evidence="3 4">FT82W</strain>
    </source>
</reference>
<accession>A0A845GF76</accession>
<dbReference type="GO" id="GO:0003824">
    <property type="term" value="F:catalytic activity"/>
    <property type="evidence" value="ECO:0007669"/>
    <property type="project" value="InterPro"/>
</dbReference>
<dbReference type="Proteomes" id="UP000470302">
    <property type="component" value="Unassembled WGS sequence"/>
</dbReference>
<feature type="domain" description="Condensation" evidence="2">
    <location>
        <begin position="2"/>
        <end position="231"/>
    </location>
</feature>
<dbReference type="SUPFAM" id="SSF52777">
    <property type="entry name" value="CoA-dependent acyltransferases"/>
    <property type="match status" value="1"/>
</dbReference>
<dbReference type="Gene3D" id="3.40.50.12780">
    <property type="entry name" value="N-terminal domain of ligase-like"/>
    <property type="match status" value="1"/>
</dbReference>